<feature type="region of interest" description="Disordered" evidence="1">
    <location>
        <begin position="33"/>
        <end position="86"/>
    </location>
</feature>
<feature type="non-terminal residue" evidence="2">
    <location>
        <position position="86"/>
    </location>
</feature>
<protein>
    <submittedName>
        <fullName evidence="2">Uncharacterized protein</fullName>
    </submittedName>
</protein>
<proteinExistence type="predicted"/>
<evidence type="ECO:0000313" key="3">
    <source>
        <dbReference type="Proteomes" id="UP001160390"/>
    </source>
</evidence>
<evidence type="ECO:0000256" key="1">
    <source>
        <dbReference type="SAM" id="MobiDB-lite"/>
    </source>
</evidence>
<feature type="compositionally biased region" description="Polar residues" evidence="1">
    <location>
        <begin position="43"/>
        <end position="52"/>
    </location>
</feature>
<comment type="caution">
    <text evidence="2">The sequence shown here is derived from an EMBL/GenBank/DDBJ whole genome shotgun (WGS) entry which is preliminary data.</text>
</comment>
<dbReference type="Proteomes" id="UP001160390">
    <property type="component" value="Unassembled WGS sequence"/>
</dbReference>
<dbReference type="EMBL" id="CABFNP030001276">
    <property type="protein sequence ID" value="CAI6096001.1"/>
    <property type="molecule type" value="Genomic_DNA"/>
</dbReference>
<dbReference type="AlphaFoldDB" id="A0AA35Q6S1"/>
<reference evidence="2" key="1">
    <citation type="submission" date="2023-01" db="EMBL/GenBank/DDBJ databases">
        <authorList>
            <person name="Piombo E."/>
        </authorList>
    </citation>
    <scope>NUCLEOTIDE SEQUENCE</scope>
</reference>
<keyword evidence="3" id="KW-1185">Reference proteome</keyword>
<organism evidence="2 3">
    <name type="scientific">Clonostachys chloroleuca</name>
    <dbReference type="NCBI Taxonomy" id="1926264"/>
    <lineage>
        <taxon>Eukaryota</taxon>
        <taxon>Fungi</taxon>
        <taxon>Dikarya</taxon>
        <taxon>Ascomycota</taxon>
        <taxon>Pezizomycotina</taxon>
        <taxon>Sordariomycetes</taxon>
        <taxon>Hypocreomycetidae</taxon>
        <taxon>Hypocreales</taxon>
        <taxon>Bionectriaceae</taxon>
        <taxon>Clonostachys</taxon>
    </lineage>
</organism>
<gene>
    <name evidence="2" type="ORF">CCHLO57077_00016796</name>
</gene>
<feature type="compositionally biased region" description="Basic and acidic residues" evidence="1">
    <location>
        <begin position="77"/>
        <end position="86"/>
    </location>
</feature>
<name>A0AA35Q6S1_9HYPO</name>
<accession>A0AA35Q6S1</accession>
<sequence length="86" mass="9655">MASIRIKPQHAHIVADNDERFATVKKELVSKYPHLDDAPDTPMDQQKIQRISYTPEKAGQDGSSSTRHRFTVTAGDANRKVEASTY</sequence>
<evidence type="ECO:0000313" key="2">
    <source>
        <dbReference type="EMBL" id="CAI6096001.1"/>
    </source>
</evidence>